<feature type="region of interest" description="Disordered" evidence="2">
    <location>
        <begin position="236"/>
        <end position="271"/>
    </location>
</feature>
<dbReference type="OrthoDB" id="3060528at2759"/>
<organism evidence="3 4">
    <name type="scientific">Collybiopsis luxurians FD-317 M1</name>
    <dbReference type="NCBI Taxonomy" id="944289"/>
    <lineage>
        <taxon>Eukaryota</taxon>
        <taxon>Fungi</taxon>
        <taxon>Dikarya</taxon>
        <taxon>Basidiomycota</taxon>
        <taxon>Agaricomycotina</taxon>
        <taxon>Agaricomycetes</taxon>
        <taxon>Agaricomycetidae</taxon>
        <taxon>Agaricales</taxon>
        <taxon>Marasmiineae</taxon>
        <taxon>Omphalotaceae</taxon>
        <taxon>Collybiopsis</taxon>
        <taxon>Collybiopsis luxurians</taxon>
    </lineage>
</organism>
<dbReference type="HOGENOM" id="CLU_679811_0_0_1"/>
<dbReference type="AlphaFoldDB" id="A0A0D0B5E8"/>
<evidence type="ECO:0000256" key="2">
    <source>
        <dbReference type="SAM" id="MobiDB-lite"/>
    </source>
</evidence>
<keyword evidence="1" id="KW-0175">Coiled coil</keyword>
<evidence type="ECO:0000313" key="3">
    <source>
        <dbReference type="EMBL" id="KIK58550.1"/>
    </source>
</evidence>
<proteinExistence type="predicted"/>
<name>A0A0D0B5E8_9AGAR</name>
<keyword evidence="4" id="KW-1185">Reference proteome</keyword>
<gene>
    <name evidence="3" type="ORF">GYMLUDRAFT_245968</name>
</gene>
<protein>
    <submittedName>
        <fullName evidence="3">Uncharacterized protein</fullName>
    </submittedName>
</protein>
<evidence type="ECO:0000256" key="1">
    <source>
        <dbReference type="SAM" id="Coils"/>
    </source>
</evidence>
<accession>A0A0D0B5E8</accession>
<evidence type="ECO:0000313" key="4">
    <source>
        <dbReference type="Proteomes" id="UP000053593"/>
    </source>
</evidence>
<reference evidence="3 4" key="1">
    <citation type="submission" date="2014-04" db="EMBL/GenBank/DDBJ databases">
        <title>Evolutionary Origins and Diversification of the Mycorrhizal Mutualists.</title>
        <authorList>
            <consortium name="DOE Joint Genome Institute"/>
            <consortium name="Mycorrhizal Genomics Consortium"/>
            <person name="Kohler A."/>
            <person name="Kuo A."/>
            <person name="Nagy L.G."/>
            <person name="Floudas D."/>
            <person name="Copeland A."/>
            <person name="Barry K.W."/>
            <person name="Cichocki N."/>
            <person name="Veneault-Fourrey C."/>
            <person name="LaButti K."/>
            <person name="Lindquist E.A."/>
            <person name="Lipzen A."/>
            <person name="Lundell T."/>
            <person name="Morin E."/>
            <person name="Murat C."/>
            <person name="Riley R."/>
            <person name="Ohm R."/>
            <person name="Sun H."/>
            <person name="Tunlid A."/>
            <person name="Henrissat B."/>
            <person name="Grigoriev I.V."/>
            <person name="Hibbett D.S."/>
            <person name="Martin F."/>
        </authorList>
    </citation>
    <scope>NUCLEOTIDE SEQUENCE [LARGE SCALE GENOMIC DNA]</scope>
    <source>
        <strain evidence="3 4">FD-317 M1</strain>
    </source>
</reference>
<feature type="coiled-coil region" evidence="1">
    <location>
        <begin position="163"/>
        <end position="193"/>
    </location>
</feature>
<dbReference type="Proteomes" id="UP000053593">
    <property type="component" value="Unassembled WGS sequence"/>
</dbReference>
<dbReference type="EMBL" id="KN834784">
    <property type="protein sequence ID" value="KIK58550.1"/>
    <property type="molecule type" value="Genomic_DNA"/>
</dbReference>
<feature type="compositionally biased region" description="Basic and acidic residues" evidence="2">
    <location>
        <begin position="238"/>
        <end position="266"/>
    </location>
</feature>
<sequence>MTNEVAPPYSKNAATDLAEGILDVINGSRQQAFMKEVKELGDDIKSMLNCVEELHSLLLQKSTSVNLHKKFSLEAWKAEEVKCRAHIRLIRDTVGEMKINVTHPFVKLWAPMAAEESDEDVLAEFEGFSERLAGIKTPDIKFDSMFDIVQAIIQGCNDKLAIAEASNGDIQRLKEEIEELEKKNDMSASLIEELVPDVFKAFGLNGYSHKVPLLLACGPQALVRAIKGLVQGGTLTQKDTKEEDKKDNDRKDDEEHGQGDQKKEDSNNEDATNLLSLLSSPMEMEGDDSNDPQNAEVEAMAEFKSLWDAAETKEGYENKLIEKRKQLDEQVRLQEKSKSDQDRWHSIVYFASELELKISFIVPRLEISANVAKAVKEEVDNHVAFLQSPDCKDRAKRINALEEISLARGMYTLLDHALENFVTQL</sequence>